<accession>A0A1G9HYB3</accession>
<reference evidence="2 3" key="1">
    <citation type="submission" date="2016-10" db="EMBL/GenBank/DDBJ databases">
        <authorList>
            <person name="de Groot N.N."/>
        </authorList>
    </citation>
    <scope>NUCLEOTIDE SEQUENCE [LARGE SCALE GENOMIC DNA]</scope>
    <source>
        <strain evidence="2 3">DSM 21668</strain>
    </source>
</reference>
<evidence type="ECO:0000313" key="3">
    <source>
        <dbReference type="Proteomes" id="UP000198901"/>
    </source>
</evidence>
<proteinExistence type="predicted"/>
<keyword evidence="3" id="KW-1185">Reference proteome</keyword>
<dbReference type="OrthoDB" id="9806189at2"/>
<dbReference type="STRING" id="563176.SAMN04488090_0256"/>
<dbReference type="EMBL" id="FNGS01000001">
    <property type="protein sequence ID" value="SDL17805.1"/>
    <property type="molecule type" value="Genomic_DNA"/>
</dbReference>
<gene>
    <name evidence="2" type="ORF">SAMN04488090_0256</name>
</gene>
<dbReference type="AlphaFoldDB" id="A0A1G9HYB3"/>
<dbReference type="InterPro" id="IPR050744">
    <property type="entry name" value="AI-2_Isomerase_LsrG"/>
</dbReference>
<dbReference type="Proteomes" id="UP000198901">
    <property type="component" value="Unassembled WGS sequence"/>
</dbReference>
<evidence type="ECO:0000313" key="2">
    <source>
        <dbReference type="EMBL" id="SDL17805.1"/>
    </source>
</evidence>
<name>A0A1G9HYB3_9BACT</name>
<dbReference type="GO" id="GO:0004497">
    <property type="term" value="F:monooxygenase activity"/>
    <property type="evidence" value="ECO:0007669"/>
    <property type="project" value="UniProtKB-KW"/>
</dbReference>
<keyword evidence="2" id="KW-0503">Monooxygenase</keyword>
<dbReference type="PANTHER" id="PTHR33336:SF3">
    <property type="entry name" value="ABM DOMAIN-CONTAINING PROTEIN"/>
    <property type="match status" value="1"/>
</dbReference>
<dbReference type="InterPro" id="IPR011008">
    <property type="entry name" value="Dimeric_a/b-barrel"/>
</dbReference>
<feature type="domain" description="ABM" evidence="1">
    <location>
        <begin position="3"/>
        <end position="93"/>
    </location>
</feature>
<protein>
    <submittedName>
        <fullName evidence="2">Quinol monooxygenase YgiN</fullName>
    </submittedName>
</protein>
<dbReference type="RefSeq" id="WP_093196715.1">
    <property type="nucleotide sequence ID" value="NZ_FNGS01000001.1"/>
</dbReference>
<dbReference type="Pfam" id="PF03992">
    <property type="entry name" value="ABM"/>
    <property type="match status" value="1"/>
</dbReference>
<dbReference type="PANTHER" id="PTHR33336">
    <property type="entry name" value="QUINOL MONOOXYGENASE YGIN-RELATED"/>
    <property type="match status" value="1"/>
</dbReference>
<evidence type="ECO:0000259" key="1">
    <source>
        <dbReference type="PROSITE" id="PS51725"/>
    </source>
</evidence>
<keyword evidence="2" id="KW-0560">Oxidoreductase</keyword>
<organism evidence="2 3">
    <name type="scientific">Siphonobacter aquaeclarae</name>
    <dbReference type="NCBI Taxonomy" id="563176"/>
    <lineage>
        <taxon>Bacteria</taxon>
        <taxon>Pseudomonadati</taxon>
        <taxon>Bacteroidota</taxon>
        <taxon>Cytophagia</taxon>
        <taxon>Cytophagales</taxon>
        <taxon>Cytophagaceae</taxon>
        <taxon>Siphonobacter</taxon>
    </lineage>
</organism>
<dbReference type="PROSITE" id="PS51725">
    <property type="entry name" value="ABM"/>
    <property type="match status" value="1"/>
</dbReference>
<sequence length="97" mass="11131">MSLSITALFKAKPGALPELRSHVEELVRLSRQEAACLRYDLHESRTEEPFLILWEEWADQPGLDFHNHQPYLDTFREKAGGLLAEPVVLFHSFPTEG</sequence>
<dbReference type="Gene3D" id="3.30.70.100">
    <property type="match status" value="1"/>
</dbReference>
<dbReference type="SUPFAM" id="SSF54909">
    <property type="entry name" value="Dimeric alpha+beta barrel"/>
    <property type="match status" value="1"/>
</dbReference>
<dbReference type="InterPro" id="IPR007138">
    <property type="entry name" value="ABM_dom"/>
</dbReference>